<dbReference type="EMBL" id="JACSQB010000050">
    <property type="protein sequence ID" value="MBD8046844.1"/>
    <property type="molecule type" value="Genomic_DNA"/>
</dbReference>
<gene>
    <name evidence="1" type="ORF">H9637_07275</name>
</gene>
<name>A0ABR8YRG4_9CLOT</name>
<proteinExistence type="predicted"/>
<dbReference type="RefSeq" id="WP_191739818.1">
    <property type="nucleotide sequence ID" value="NZ_JACSQB010000050.1"/>
</dbReference>
<comment type="caution">
    <text evidence="1">The sequence shown here is derived from an EMBL/GenBank/DDBJ whole genome shotgun (WGS) entry which is preliminary data.</text>
</comment>
<evidence type="ECO:0000313" key="2">
    <source>
        <dbReference type="Proteomes" id="UP000627166"/>
    </source>
</evidence>
<dbReference type="Pfam" id="PF12669">
    <property type="entry name" value="FeoB_associated"/>
    <property type="match status" value="1"/>
</dbReference>
<protein>
    <submittedName>
        <fullName evidence="1">FeoB-associated Cys-rich membrane protein</fullName>
    </submittedName>
</protein>
<evidence type="ECO:0000313" key="1">
    <source>
        <dbReference type="EMBL" id="MBD8046844.1"/>
    </source>
</evidence>
<keyword evidence="2" id="KW-1185">Reference proteome</keyword>
<dbReference type="Proteomes" id="UP000627166">
    <property type="component" value="Unassembled WGS sequence"/>
</dbReference>
<accession>A0ABR8YRG4</accession>
<reference evidence="1 2" key="1">
    <citation type="submission" date="2020-08" db="EMBL/GenBank/DDBJ databases">
        <title>A Genomic Blueprint of the Chicken Gut Microbiome.</title>
        <authorList>
            <person name="Gilroy R."/>
            <person name="Ravi A."/>
            <person name="Getino M."/>
            <person name="Pursley I."/>
            <person name="Horton D.L."/>
            <person name="Alikhan N.-F."/>
            <person name="Baker D."/>
            <person name="Gharbi K."/>
            <person name="Hall N."/>
            <person name="Watson M."/>
            <person name="Adriaenssens E.M."/>
            <person name="Foster-Nyarko E."/>
            <person name="Jarju S."/>
            <person name="Secka A."/>
            <person name="Antonio M."/>
            <person name="Oren A."/>
            <person name="Chaudhuri R."/>
            <person name="La Ragione R.M."/>
            <person name="Hildebrand F."/>
            <person name="Pallen M.J."/>
        </authorList>
    </citation>
    <scope>NUCLEOTIDE SEQUENCE [LARGE SCALE GENOMIC DNA]</scope>
    <source>
        <strain evidence="1 2">N37</strain>
    </source>
</reference>
<organism evidence="1 2">
    <name type="scientific">Clostridium faecium</name>
    <dbReference type="NCBI Taxonomy" id="2762223"/>
    <lineage>
        <taxon>Bacteria</taxon>
        <taxon>Bacillati</taxon>
        <taxon>Bacillota</taxon>
        <taxon>Clostridia</taxon>
        <taxon>Eubacteriales</taxon>
        <taxon>Clostridiaceae</taxon>
        <taxon>Clostridium</taxon>
    </lineage>
</organism>
<sequence>MSTFIVGTLVLGAFVLVGRKVYKDKKNGNCCGGGGDCCDCHGSCKPSRLK</sequence>